<proteinExistence type="predicted"/>
<dbReference type="Gramene" id="MELO3C028747.2.1">
    <property type="protein sequence ID" value="MELO3C028747.2.1"/>
    <property type="gene ID" value="MELO3C028747.2"/>
</dbReference>
<reference evidence="1" key="1">
    <citation type="submission" date="2023-03" db="UniProtKB">
        <authorList>
            <consortium name="EnsemblPlants"/>
        </authorList>
    </citation>
    <scope>IDENTIFICATION</scope>
</reference>
<accession>A0A9I9E4R6</accession>
<name>A0A9I9E4R6_CUCME</name>
<dbReference type="AlphaFoldDB" id="A0A9I9E4R6"/>
<organism evidence="1">
    <name type="scientific">Cucumis melo</name>
    <name type="common">Muskmelon</name>
    <dbReference type="NCBI Taxonomy" id="3656"/>
    <lineage>
        <taxon>Eukaryota</taxon>
        <taxon>Viridiplantae</taxon>
        <taxon>Streptophyta</taxon>
        <taxon>Embryophyta</taxon>
        <taxon>Tracheophyta</taxon>
        <taxon>Spermatophyta</taxon>
        <taxon>Magnoliopsida</taxon>
        <taxon>eudicotyledons</taxon>
        <taxon>Gunneridae</taxon>
        <taxon>Pentapetalae</taxon>
        <taxon>rosids</taxon>
        <taxon>fabids</taxon>
        <taxon>Cucurbitales</taxon>
        <taxon>Cucurbitaceae</taxon>
        <taxon>Benincaseae</taxon>
        <taxon>Cucumis</taxon>
    </lineage>
</organism>
<sequence>MRLEEINSNNLEGKVLALGPCKASRPRLASHLWQVPSCALTTLSLILWKIWDERNAKIFRDTAKSPKEVPECHFNGVISLVAKWSTRSISETKGKECGSISKMKGYISMK</sequence>
<evidence type="ECO:0000313" key="1">
    <source>
        <dbReference type="EnsemblPlants" id="MELO3C028747.2.1"/>
    </source>
</evidence>
<dbReference type="EnsemblPlants" id="MELO3C028747.2.1">
    <property type="protein sequence ID" value="MELO3C028747.2.1"/>
    <property type="gene ID" value="MELO3C028747.2"/>
</dbReference>
<protein>
    <submittedName>
        <fullName evidence="1">Uncharacterized protein</fullName>
    </submittedName>
</protein>